<dbReference type="OrthoDB" id="196131at2759"/>
<name>A0A421CVG0_9EURO</name>
<dbReference type="Gene3D" id="3.40.50.300">
    <property type="entry name" value="P-loop containing nucleotide triphosphate hydrolases"/>
    <property type="match status" value="1"/>
</dbReference>
<evidence type="ECO:0000313" key="3">
    <source>
        <dbReference type="EMBL" id="RLL93898.1"/>
    </source>
</evidence>
<gene>
    <name evidence="3" type="primary">DBP2_2</name>
    <name evidence="3" type="ORF">CFD26_103873</name>
</gene>
<dbReference type="EMBL" id="NIDN02000252">
    <property type="protein sequence ID" value="RLL93898.1"/>
    <property type="molecule type" value="Genomic_DNA"/>
</dbReference>
<keyword evidence="3" id="KW-0547">Nucleotide-binding</keyword>
<keyword evidence="3" id="KW-0378">Hydrolase</keyword>
<feature type="region of interest" description="Disordered" evidence="1">
    <location>
        <begin position="116"/>
        <end position="154"/>
    </location>
</feature>
<dbReference type="Proteomes" id="UP000215289">
    <property type="component" value="Unassembled WGS sequence"/>
</dbReference>
<evidence type="ECO:0000313" key="4">
    <source>
        <dbReference type="Proteomes" id="UP000215289"/>
    </source>
</evidence>
<dbReference type="Pfam" id="PF00271">
    <property type="entry name" value="Helicase_C"/>
    <property type="match status" value="1"/>
</dbReference>
<comment type="caution">
    <text evidence="3">The sequence shown here is derived from an EMBL/GenBank/DDBJ whole genome shotgun (WGS) entry which is preliminary data.</text>
</comment>
<dbReference type="SUPFAM" id="SSF52540">
    <property type="entry name" value="P-loop containing nucleoside triphosphate hydrolases"/>
    <property type="match status" value="1"/>
</dbReference>
<dbReference type="STRING" id="1245748.A0A421CVG0"/>
<feature type="domain" description="Helicase C-terminal" evidence="2">
    <location>
        <begin position="1"/>
        <end position="108"/>
    </location>
</feature>
<accession>A0A421CVG0</accession>
<dbReference type="GO" id="GO:0004386">
    <property type="term" value="F:helicase activity"/>
    <property type="evidence" value="ECO:0007669"/>
    <property type="project" value="UniProtKB-KW"/>
</dbReference>
<evidence type="ECO:0000259" key="2">
    <source>
        <dbReference type="PROSITE" id="PS51194"/>
    </source>
</evidence>
<dbReference type="InterPro" id="IPR027417">
    <property type="entry name" value="P-loop_NTPase"/>
</dbReference>
<dbReference type="InterPro" id="IPR001650">
    <property type="entry name" value="Helicase_C-like"/>
</dbReference>
<reference evidence="3 4" key="1">
    <citation type="submission" date="2018-08" db="EMBL/GenBank/DDBJ databases">
        <title>Draft genome sequences of two Aspergillus turcosus clinical strains isolated from bronchoalveolar lavage fluid: one azole-susceptible and the other azole-resistant.</title>
        <authorList>
            <person name="Parent-Michaud M."/>
            <person name="Dufresne P.J."/>
            <person name="Fournier E."/>
            <person name="Martineau C."/>
            <person name="Moreira S."/>
            <person name="Perkins V."/>
            <person name="De Repentigny L."/>
            <person name="Dufresne S.F."/>
        </authorList>
    </citation>
    <scope>NUCLEOTIDE SEQUENCE [LARGE SCALE GENOMIC DNA]</scope>
    <source>
        <strain evidence="3">HMR AF 1038</strain>
    </source>
</reference>
<dbReference type="PANTHER" id="PTHR47958">
    <property type="entry name" value="ATP-DEPENDENT RNA HELICASE DBP3"/>
    <property type="match status" value="1"/>
</dbReference>
<keyword evidence="4" id="KW-1185">Reference proteome</keyword>
<protein>
    <submittedName>
        <fullName evidence="3">ATP-dependent RNA helicase dbp2</fullName>
    </submittedName>
</protein>
<proteinExistence type="predicted"/>
<sequence length="154" mass="16713">MGFLSLRLVEAAFQGYSRTAIFCQGDGLRPQTDFDHRVHVRDITHVLNYDYPNNSEDYIHRIGRTGRAGAKGTAITFFTTENSKQARDLVNILTEAKQQIDPRLAEMVRYSGGGGHGHGGYGRWGGRGGGRGRGGGGGGYTASNTAPLGNARRW</sequence>
<keyword evidence="3" id="KW-0347">Helicase</keyword>
<keyword evidence="3" id="KW-0067">ATP-binding</keyword>
<dbReference type="PROSITE" id="PS51194">
    <property type="entry name" value="HELICASE_CTER"/>
    <property type="match status" value="1"/>
</dbReference>
<dbReference type="AlphaFoldDB" id="A0A421CVG0"/>
<organism evidence="3 4">
    <name type="scientific">Aspergillus turcosus</name>
    <dbReference type="NCBI Taxonomy" id="1245748"/>
    <lineage>
        <taxon>Eukaryota</taxon>
        <taxon>Fungi</taxon>
        <taxon>Dikarya</taxon>
        <taxon>Ascomycota</taxon>
        <taxon>Pezizomycotina</taxon>
        <taxon>Eurotiomycetes</taxon>
        <taxon>Eurotiomycetidae</taxon>
        <taxon>Eurotiales</taxon>
        <taxon>Aspergillaceae</taxon>
        <taxon>Aspergillus</taxon>
        <taxon>Aspergillus subgen. Fumigati</taxon>
    </lineage>
</organism>
<evidence type="ECO:0000256" key="1">
    <source>
        <dbReference type="SAM" id="MobiDB-lite"/>
    </source>
</evidence>
<feature type="compositionally biased region" description="Gly residues" evidence="1">
    <location>
        <begin position="116"/>
        <end position="140"/>
    </location>
</feature>